<gene>
    <name evidence="1" type="ORF">CUT44_21960</name>
</gene>
<reference evidence="1 2" key="1">
    <citation type="submission" date="2017-11" db="EMBL/GenBank/DDBJ databases">
        <title>Streptomyces carmine sp. nov., a novel actinomycete isolated from Sophora alopecuroides in Xinjiang, China.</title>
        <authorList>
            <person name="Wang Y."/>
            <person name="Luo X."/>
            <person name="Wan C."/>
            <person name="Zhang L."/>
        </authorList>
    </citation>
    <scope>NUCLEOTIDE SEQUENCE [LARGE SCALE GENOMIC DNA]</scope>
    <source>
        <strain evidence="1 2">TRM SA0054</strain>
    </source>
</reference>
<dbReference type="EMBL" id="PGGW01000063">
    <property type="protein sequence ID" value="PJE95637.1"/>
    <property type="molecule type" value="Genomic_DNA"/>
</dbReference>
<protein>
    <submittedName>
        <fullName evidence="1">Uncharacterized protein</fullName>
    </submittedName>
</protein>
<keyword evidence="2" id="KW-1185">Reference proteome</keyword>
<comment type="caution">
    <text evidence="1">The sequence shown here is derived from an EMBL/GenBank/DDBJ whole genome shotgun (WGS) entry which is preliminary data.</text>
</comment>
<evidence type="ECO:0000313" key="1">
    <source>
        <dbReference type="EMBL" id="PJE95637.1"/>
    </source>
</evidence>
<accession>A0A2M8LUJ9</accession>
<dbReference type="Proteomes" id="UP000230407">
    <property type="component" value="Unassembled WGS sequence"/>
</dbReference>
<evidence type="ECO:0000313" key="2">
    <source>
        <dbReference type="Proteomes" id="UP000230407"/>
    </source>
</evidence>
<dbReference type="AlphaFoldDB" id="A0A2M8LUJ9"/>
<name>A0A2M8LUJ9_9ACTN</name>
<organism evidence="1 2">
    <name type="scientific">Streptomyces carminius</name>
    <dbReference type="NCBI Taxonomy" id="2665496"/>
    <lineage>
        <taxon>Bacteria</taxon>
        <taxon>Bacillati</taxon>
        <taxon>Actinomycetota</taxon>
        <taxon>Actinomycetes</taxon>
        <taxon>Kitasatosporales</taxon>
        <taxon>Streptomycetaceae</taxon>
        <taxon>Streptomyces</taxon>
    </lineage>
</organism>
<sequence length="217" mass="23537">MSARPLLWGPKKVPVPYVAAWSAETVSVAGALTVRPGGAGLAYRDEVPGDRDRHGVLWARMSRSPGQGRPDFRKLHSHRQRRAMLGLLCQVCGGTADRTARGWLFALPRPDPERRSPGWPEGALSTKPPLCRPCAALAVRHCPHLADPVAIRVRKPRVWGVFGGLVTPAPDGRLTSASGDGHLPYGHRAAPWFLASQLVLELTRCTEENFGTGSVRP</sequence>
<proteinExistence type="predicted"/>